<dbReference type="EMBL" id="BHYM01000012">
    <property type="protein sequence ID" value="GCE37750.1"/>
    <property type="molecule type" value="Genomic_DNA"/>
</dbReference>
<reference evidence="1 2" key="1">
    <citation type="submission" date="2018-11" db="EMBL/GenBank/DDBJ databases">
        <title>Microbial catabolism of amino acid.</title>
        <authorList>
            <person name="Hibi M."/>
            <person name="Ogawa J."/>
        </authorList>
    </citation>
    <scope>NUCLEOTIDE SEQUENCE [LARGE SCALE GENOMIC DNA]</scope>
    <source>
        <strain evidence="1 2">C31-06</strain>
    </source>
</reference>
<gene>
    <name evidence="1" type="ORF">Rhow_000596</name>
</gene>
<dbReference type="AlphaFoldDB" id="A0A402C2E4"/>
<name>A0A402C2E4_RHOWR</name>
<organism evidence="1 2">
    <name type="scientific">Rhodococcus wratislaviensis</name>
    <name type="common">Tsukamurella wratislaviensis</name>
    <dbReference type="NCBI Taxonomy" id="44752"/>
    <lineage>
        <taxon>Bacteria</taxon>
        <taxon>Bacillati</taxon>
        <taxon>Actinomycetota</taxon>
        <taxon>Actinomycetes</taxon>
        <taxon>Mycobacteriales</taxon>
        <taxon>Nocardiaceae</taxon>
        <taxon>Rhodococcus</taxon>
    </lineage>
</organism>
<evidence type="ECO:0000313" key="2">
    <source>
        <dbReference type="Proteomes" id="UP000287519"/>
    </source>
</evidence>
<protein>
    <submittedName>
        <fullName evidence="1">Uncharacterized protein</fullName>
    </submittedName>
</protein>
<keyword evidence="2" id="KW-1185">Reference proteome</keyword>
<sequence>MTNPRCTVAVAVKTADTALMDENLLKLPESIHLASAPRP</sequence>
<accession>A0A402C2E4</accession>
<evidence type="ECO:0000313" key="1">
    <source>
        <dbReference type="EMBL" id="GCE37750.1"/>
    </source>
</evidence>
<comment type="caution">
    <text evidence="1">The sequence shown here is derived from an EMBL/GenBank/DDBJ whole genome shotgun (WGS) entry which is preliminary data.</text>
</comment>
<dbReference type="Proteomes" id="UP000287519">
    <property type="component" value="Unassembled WGS sequence"/>
</dbReference>
<proteinExistence type="predicted"/>